<organism evidence="12 13">
    <name type="scientific">Dentipellis fragilis</name>
    <dbReference type="NCBI Taxonomy" id="205917"/>
    <lineage>
        <taxon>Eukaryota</taxon>
        <taxon>Fungi</taxon>
        <taxon>Dikarya</taxon>
        <taxon>Basidiomycota</taxon>
        <taxon>Agaricomycotina</taxon>
        <taxon>Agaricomycetes</taxon>
        <taxon>Russulales</taxon>
        <taxon>Hericiaceae</taxon>
        <taxon>Dentipellis</taxon>
    </lineage>
</organism>
<dbReference type="PROSITE" id="PS00086">
    <property type="entry name" value="CYTOCHROME_P450"/>
    <property type="match status" value="1"/>
</dbReference>
<dbReference type="Proteomes" id="UP000298327">
    <property type="component" value="Unassembled WGS sequence"/>
</dbReference>
<dbReference type="GO" id="GO:0016705">
    <property type="term" value="F:oxidoreductase activity, acting on paired donors, with incorporation or reduction of molecular oxygen"/>
    <property type="evidence" value="ECO:0007669"/>
    <property type="project" value="InterPro"/>
</dbReference>
<dbReference type="PRINTS" id="PR00385">
    <property type="entry name" value="P450"/>
</dbReference>
<dbReference type="Gene3D" id="1.10.630.10">
    <property type="entry name" value="Cytochrome P450"/>
    <property type="match status" value="1"/>
</dbReference>
<dbReference type="InterPro" id="IPR002110">
    <property type="entry name" value="Ankyrin_rpt"/>
</dbReference>
<dbReference type="PROSITE" id="PS50297">
    <property type="entry name" value="ANK_REP_REGION"/>
    <property type="match status" value="3"/>
</dbReference>
<dbReference type="CDD" id="cd11065">
    <property type="entry name" value="CYP64-like"/>
    <property type="match status" value="1"/>
</dbReference>
<name>A0A4Y9XWD7_9AGAM</name>
<comment type="pathway">
    <text evidence="2">Secondary metabolite biosynthesis.</text>
</comment>
<evidence type="ECO:0000313" key="12">
    <source>
        <dbReference type="EMBL" id="TFY54395.1"/>
    </source>
</evidence>
<dbReference type="STRING" id="205917.A0A4Y9XWD7"/>
<dbReference type="OrthoDB" id="2789670at2759"/>
<dbReference type="GO" id="GO:0004497">
    <property type="term" value="F:monooxygenase activity"/>
    <property type="evidence" value="ECO:0007669"/>
    <property type="project" value="UniProtKB-KW"/>
</dbReference>
<keyword evidence="13" id="KW-1185">Reference proteome</keyword>
<reference evidence="12 13" key="1">
    <citation type="submission" date="2019-02" db="EMBL/GenBank/DDBJ databases">
        <title>Genome sequencing of the rare red list fungi Dentipellis fragilis.</title>
        <authorList>
            <person name="Buettner E."/>
            <person name="Kellner H."/>
        </authorList>
    </citation>
    <scope>NUCLEOTIDE SEQUENCE [LARGE SCALE GENOMIC DNA]</scope>
    <source>
        <strain evidence="12 13">DSM 105465</strain>
    </source>
</reference>
<dbReference type="PRINTS" id="PR00463">
    <property type="entry name" value="EP450I"/>
</dbReference>
<feature type="binding site" description="axial binding residue" evidence="9">
    <location>
        <position position="1019"/>
    </location>
    <ligand>
        <name>heme</name>
        <dbReference type="ChEBI" id="CHEBI:30413"/>
    </ligand>
    <ligandPart>
        <name>Fe</name>
        <dbReference type="ChEBI" id="CHEBI:18248"/>
    </ligandPart>
</feature>
<dbReference type="EMBL" id="SEOQ01001031">
    <property type="protein sequence ID" value="TFY54395.1"/>
    <property type="molecule type" value="Genomic_DNA"/>
</dbReference>
<protein>
    <submittedName>
        <fullName evidence="12">Uncharacterized protein</fullName>
    </submittedName>
</protein>
<proteinExistence type="inferred from homology"/>
<comment type="cofactor">
    <cofactor evidence="1 9">
        <name>heme</name>
        <dbReference type="ChEBI" id="CHEBI:30413"/>
    </cofactor>
</comment>
<dbReference type="Pfam" id="PF00067">
    <property type="entry name" value="p450"/>
    <property type="match status" value="1"/>
</dbReference>
<accession>A0A4Y9XWD7</accession>
<dbReference type="GO" id="GO:0005506">
    <property type="term" value="F:iron ion binding"/>
    <property type="evidence" value="ECO:0007669"/>
    <property type="project" value="InterPro"/>
</dbReference>
<keyword evidence="4 9" id="KW-0349">Heme</keyword>
<evidence type="ECO:0000256" key="9">
    <source>
        <dbReference type="PIRSR" id="PIRSR602401-1"/>
    </source>
</evidence>
<evidence type="ECO:0000256" key="7">
    <source>
        <dbReference type="ARBA" id="ARBA00023004"/>
    </source>
</evidence>
<dbReference type="InterPro" id="IPR036396">
    <property type="entry name" value="Cyt_P450_sf"/>
</dbReference>
<gene>
    <name evidence="12" type="ORF">EVG20_g9720</name>
</gene>
<dbReference type="SUPFAM" id="SSF48403">
    <property type="entry name" value="Ankyrin repeat"/>
    <property type="match status" value="1"/>
</dbReference>
<comment type="similarity">
    <text evidence="3">Belongs to the cytochrome P450 family.</text>
</comment>
<feature type="region of interest" description="Disordered" evidence="11">
    <location>
        <begin position="453"/>
        <end position="473"/>
    </location>
</feature>
<evidence type="ECO:0000256" key="5">
    <source>
        <dbReference type="ARBA" id="ARBA00022723"/>
    </source>
</evidence>
<evidence type="ECO:0000256" key="8">
    <source>
        <dbReference type="ARBA" id="ARBA00023033"/>
    </source>
</evidence>
<evidence type="ECO:0000256" key="4">
    <source>
        <dbReference type="ARBA" id="ARBA00022617"/>
    </source>
</evidence>
<dbReference type="AlphaFoldDB" id="A0A4Y9XWD7"/>
<feature type="repeat" description="ANK" evidence="10">
    <location>
        <begin position="35"/>
        <end position="67"/>
    </location>
</feature>
<keyword evidence="5 9" id="KW-0479">Metal-binding</keyword>
<dbReference type="PANTHER" id="PTHR46300:SF7">
    <property type="entry name" value="P450, PUTATIVE (EUROFUNG)-RELATED"/>
    <property type="match status" value="1"/>
</dbReference>
<dbReference type="Gene3D" id="1.25.40.20">
    <property type="entry name" value="Ankyrin repeat-containing domain"/>
    <property type="match status" value="2"/>
</dbReference>
<dbReference type="PROSITE" id="PS50088">
    <property type="entry name" value="ANK_REPEAT"/>
    <property type="match status" value="3"/>
</dbReference>
<dbReference type="InterPro" id="IPR036770">
    <property type="entry name" value="Ankyrin_rpt-contain_sf"/>
</dbReference>
<dbReference type="PRINTS" id="PR01415">
    <property type="entry name" value="ANKYRIN"/>
</dbReference>
<dbReference type="InterPro" id="IPR001128">
    <property type="entry name" value="Cyt_P450"/>
</dbReference>
<evidence type="ECO:0000313" key="13">
    <source>
        <dbReference type="Proteomes" id="UP000298327"/>
    </source>
</evidence>
<evidence type="ECO:0000256" key="3">
    <source>
        <dbReference type="ARBA" id="ARBA00010617"/>
    </source>
</evidence>
<feature type="repeat" description="ANK" evidence="10">
    <location>
        <begin position="219"/>
        <end position="251"/>
    </location>
</feature>
<keyword evidence="7 9" id="KW-0408">Iron</keyword>
<dbReference type="SUPFAM" id="SSF48264">
    <property type="entry name" value="Cytochrome P450"/>
    <property type="match status" value="1"/>
</dbReference>
<dbReference type="Pfam" id="PF12796">
    <property type="entry name" value="Ank_2"/>
    <property type="match status" value="2"/>
</dbReference>
<dbReference type="InterPro" id="IPR002401">
    <property type="entry name" value="Cyt_P450_E_grp-I"/>
</dbReference>
<keyword evidence="6" id="KW-0560">Oxidoreductase</keyword>
<dbReference type="PANTHER" id="PTHR46300">
    <property type="entry name" value="P450, PUTATIVE (EUROFUNG)-RELATED-RELATED"/>
    <property type="match status" value="1"/>
</dbReference>
<keyword evidence="8" id="KW-0503">Monooxygenase</keyword>
<evidence type="ECO:0000256" key="1">
    <source>
        <dbReference type="ARBA" id="ARBA00001971"/>
    </source>
</evidence>
<evidence type="ECO:0000256" key="10">
    <source>
        <dbReference type="PROSITE-ProRule" id="PRU00023"/>
    </source>
</evidence>
<evidence type="ECO:0000256" key="2">
    <source>
        <dbReference type="ARBA" id="ARBA00005179"/>
    </source>
</evidence>
<dbReference type="InterPro" id="IPR050364">
    <property type="entry name" value="Cytochrome_P450_fung"/>
</dbReference>
<evidence type="ECO:0000256" key="6">
    <source>
        <dbReference type="ARBA" id="ARBA00023002"/>
    </source>
</evidence>
<dbReference type="GO" id="GO:0020037">
    <property type="term" value="F:heme binding"/>
    <property type="evidence" value="ECO:0007669"/>
    <property type="project" value="InterPro"/>
</dbReference>
<comment type="caution">
    <text evidence="12">The sequence shown here is derived from an EMBL/GenBank/DDBJ whole genome shotgun (WGS) entry which is preliminary data.</text>
</comment>
<evidence type="ECO:0000256" key="11">
    <source>
        <dbReference type="SAM" id="MobiDB-lite"/>
    </source>
</evidence>
<dbReference type="InterPro" id="IPR017972">
    <property type="entry name" value="Cyt_P450_CS"/>
</dbReference>
<feature type="repeat" description="ANK" evidence="10">
    <location>
        <begin position="68"/>
        <end position="100"/>
    </location>
</feature>
<keyword evidence="10" id="KW-0040">ANK repeat</keyword>
<dbReference type="SMART" id="SM00248">
    <property type="entry name" value="ANK"/>
    <property type="match status" value="4"/>
</dbReference>
<sequence>MSSVTVHAAAQNHQLSLLRSLLSADPTLINTLDVDGRTPLHWAASSDALDIVRYLLDEKAEVDKVDAAGWTALHTAVSAGHEDVVKELVGAGADINKRTDKGLSPLHYAASKTRIDVSACPPPRPHLPVPAAHSTSSLTLADRALPHLARRRRACSAPASAPAGYLADTRRASQINARDKANQTPLHRAATTGSTGFIMLLVNPPEGHPKTRLNTGDRIGNTPLHLAMESAHGAAAALLIEAGADRDRTNLEEETPEQVEGVGGQEQRRAREYVVQRYVAEESGPARAPHPTQNIASRASYGIVDGNWPGAGMRITRHVHMGGRVFLAAGAYVALPGVTACARSGATKFVAACYEPRCALRLSTAAAVCFRPHACAPGTACRGGFAGVIDAGFDVGSPRRYDAISQSAPLALEPVFEATAPSDKHVHAHAFARRPPIISGFLLDRSCSWPSPTPSAEHARKANSQHLAPSPGSLSIAPCQRPLWWDRTFAGLLTRTIRGNRTRIRTPRGRGSGQACSSFIFPPSTFLRTRIKPPAARRTGTEEQPFHILCVLLSHPQLPTSTLLRLHLSLIRDVAAGITDERAPDAGFQSRWPHPRARAPRHRAPLHRAQARSPFANFPLPPGPHRLPIIGNVLDIPKAQEWLVYQGWSKKFGSDLVHMDLFGTHMIIVNSAKAAHELFEKRSAIYSDRPSLRAFRYLLKLEWVLAFTPYGQRWRDVRKEFHEHFRQAAVVQYRPVEVKATHRLLARMVQKPNDFMDHLRHMAGEIILNIAYGIDVKPHGDPYVDTAEKALQSFAWGSTFGMMFDYVPALLHIPDWIPGAGFKKHAKQWIAVNLAVVEAPFRFVKDALAKGTAAPSIATTALTQLHPHSDETLPQHVLGNMYIAGADTTVSSLGTFFLAMARYPEAMHKAQAELDAVIGKDRLPEFADMDSLPYVSALVKEILRWRPVGPLAVPHRVTSDDVYEGYYIPAGSIVMGSAWSILHDEETYPDAAAFKPEHFLGEGAVEFPEYAFGFGRRVCPGRFLARASLWITIACLLHTFHVEKKRDEKGEIIEPVDFYSSGILSLSALPEVLVAAVELTLKNIFIPSNKSPPRSSSPASHAPTLSGGDIMLRRSVARDSV</sequence>